<evidence type="ECO:0000313" key="10">
    <source>
        <dbReference type="EMBL" id="MBB4857434.1"/>
    </source>
</evidence>
<name>A0A7W7NVM0_9SPHN</name>
<keyword evidence="7 8" id="KW-0472">Membrane</keyword>
<evidence type="ECO:0000313" key="11">
    <source>
        <dbReference type="Proteomes" id="UP000555448"/>
    </source>
</evidence>
<feature type="transmembrane region" description="Helical" evidence="8">
    <location>
        <begin position="165"/>
        <end position="182"/>
    </location>
</feature>
<evidence type="ECO:0000256" key="2">
    <source>
        <dbReference type="ARBA" id="ARBA00022475"/>
    </source>
</evidence>
<feature type="transmembrane region" description="Helical" evidence="8">
    <location>
        <begin position="140"/>
        <end position="158"/>
    </location>
</feature>
<organism evidence="10 11">
    <name type="scientific">Novosphingobium chloroacetimidivorans</name>
    <dbReference type="NCBI Taxonomy" id="1428314"/>
    <lineage>
        <taxon>Bacteria</taxon>
        <taxon>Pseudomonadati</taxon>
        <taxon>Pseudomonadota</taxon>
        <taxon>Alphaproteobacteria</taxon>
        <taxon>Sphingomonadales</taxon>
        <taxon>Sphingomonadaceae</taxon>
        <taxon>Novosphingobium</taxon>
    </lineage>
</organism>
<feature type="transmembrane region" description="Helical" evidence="8">
    <location>
        <begin position="232"/>
        <end position="255"/>
    </location>
</feature>
<dbReference type="InterPro" id="IPR050297">
    <property type="entry name" value="LipidA_mod_glycosyltrf_83"/>
</dbReference>
<evidence type="ECO:0000256" key="3">
    <source>
        <dbReference type="ARBA" id="ARBA00022676"/>
    </source>
</evidence>
<protein>
    <recommendedName>
        <fullName evidence="9">Glycosyltransferase RgtA/B/C/D-like domain-containing protein</fullName>
    </recommendedName>
</protein>
<keyword evidence="2" id="KW-1003">Cell membrane</keyword>
<dbReference type="EMBL" id="JACHLR010000002">
    <property type="protein sequence ID" value="MBB4857434.1"/>
    <property type="molecule type" value="Genomic_DNA"/>
</dbReference>
<dbReference type="GO" id="GO:0016763">
    <property type="term" value="F:pentosyltransferase activity"/>
    <property type="evidence" value="ECO:0007669"/>
    <property type="project" value="TreeGrafter"/>
</dbReference>
<sequence length="560" mass="60172">MDTAERLSPRARMLALGLVFLVALLLRLNGIAYGLPALNDPDELMFEMGAVRLLSGPTLNPGWFGHPATTTIYLLAVLNALVFAGGWALGYWTGPEAFAKTIYVDPSWAILPGRLAMVAFALWSIWLTWRLARELAGERVALAAVAVLAVSPLHVTYSQIIRSDMMAVCFMLLVALAALRIARGGGRRDFVLGALWLGLAIVTKWPFAVAGAAVAGAYALRVSRGEESRGGALRKLAAFGLLAGAFGLLISPFIVLDYPVLLRNLQGEAQPHHLGATGGSPLANAWWYLSGPILSSLGLAGALAAAWGLGLLARRHEALAVLLTVPALFFVLFCFQRLIWERWAVPLTPALAIAAGAGLVWLLDFVRGRLSASLRTATMTLLGLAVIVPQVSQALTDARVRNNDTRQRAAAWALAHIPGGSTILVEHFAFDLLQGPWQFRFPVGDAGCVDVRGLLGGKTQYSQIQQARDQRSNVDYGTMNPGMRGTCGVDWAVLTQYGRYRAERATFPREYAAYADLLSRGTVVASFAPEPGRSGGPPVTIVRFERGLDGQPGFLPAIQE</sequence>
<comment type="subcellular location">
    <subcellularLocation>
        <location evidence="1">Cell membrane</location>
        <topology evidence="1">Multi-pass membrane protein</topology>
    </subcellularLocation>
</comment>
<reference evidence="10 11" key="1">
    <citation type="submission" date="2020-08" db="EMBL/GenBank/DDBJ databases">
        <title>Functional genomics of gut bacteria from endangered species of beetles.</title>
        <authorList>
            <person name="Carlos-Shanley C."/>
        </authorList>
    </citation>
    <scope>NUCLEOTIDE SEQUENCE [LARGE SCALE GENOMIC DNA]</scope>
    <source>
        <strain evidence="10 11">S00245</strain>
    </source>
</reference>
<feature type="transmembrane region" description="Helical" evidence="8">
    <location>
        <begin position="194"/>
        <end position="220"/>
    </location>
</feature>
<accession>A0A7W7NVM0</accession>
<feature type="transmembrane region" description="Helical" evidence="8">
    <location>
        <begin position="346"/>
        <end position="366"/>
    </location>
</feature>
<comment type="caution">
    <text evidence="10">The sequence shown here is derived from an EMBL/GenBank/DDBJ whole genome shotgun (WGS) entry which is preliminary data.</text>
</comment>
<dbReference type="RefSeq" id="WP_184242709.1">
    <property type="nucleotide sequence ID" value="NZ_JACHLR010000002.1"/>
</dbReference>
<dbReference type="PANTHER" id="PTHR33908">
    <property type="entry name" value="MANNOSYLTRANSFERASE YKCB-RELATED"/>
    <property type="match status" value="1"/>
</dbReference>
<feature type="transmembrane region" description="Helical" evidence="8">
    <location>
        <begin position="72"/>
        <end position="94"/>
    </location>
</feature>
<evidence type="ECO:0000256" key="8">
    <source>
        <dbReference type="SAM" id="Phobius"/>
    </source>
</evidence>
<dbReference type="GO" id="GO:0009103">
    <property type="term" value="P:lipopolysaccharide biosynthetic process"/>
    <property type="evidence" value="ECO:0007669"/>
    <property type="project" value="UniProtKB-ARBA"/>
</dbReference>
<dbReference type="Pfam" id="PF13231">
    <property type="entry name" value="PMT_2"/>
    <property type="match status" value="1"/>
</dbReference>
<evidence type="ECO:0000256" key="5">
    <source>
        <dbReference type="ARBA" id="ARBA00022692"/>
    </source>
</evidence>
<keyword evidence="11" id="KW-1185">Reference proteome</keyword>
<evidence type="ECO:0000256" key="7">
    <source>
        <dbReference type="ARBA" id="ARBA00023136"/>
    </source>
</evidence>
<dbReference type="InterPro" id="IPR038731">
    <property type="entry name" value="RgtA/B/C-like"/>
</dbReference>
<feature type="transmembrane region" description="Helical" evidence="8">
    <location>
        <begin position="319"/>
        <end position="340"/>
    </location>
</feature>
<keyword evidence="3" id="KW-0328">Glycosyltransferase</keyword>
<keyword evidence="5 8" id="KW-0812">Transmembrane</keyword>
<dbReference type="Proteomes" id="UP000555448">
    <property type="component" value="Unassembled WGS sequence"/>
</dbReference>
<feature type="transmembrane region" description="Helical" evidence="8">
    <location>
        <begin position="106"/>
        <end position="128"/>
    </location>
</feature>
<evidence type="ECO:0000256" key="4">
    <source>
        <dbReference type="ARBA" id="ARBA00022679"/>
    </source>
</evidence>
<evidence type="ECO:0000256" key="1">
    <source>
        <dbReference type="ARBA" id="ARBA00004651"/>
    </source>
</evidence>
<keyword evidence="6 8" id="KW-1133">Transmembrane helix</keyword>
<keyword evidence="4" id="KW-0808">Transferase</keyword>
<evidence type="ECO:0000256" key="6">
    <source>
        <dbReference type="ARBA" id="ARBA00022989"/>
    </source>
</evidence>
<dbReference type="GO" id="GO:0005886">
    <property type="term" value="C:plasma membrane"/>
    <property type="evidence" value="ECO:0007669"/>
    <property type="project" value="UniProtKB-SubCell"/>
</dbReference>
<gene>
    <name evidence="10" type="ORF">HNO88_000741</name>
</gene>
<feature type="transmembrane region" description="Helical" evidence="8">
    <location>
        <begin position="285"/>
        <end position="312"/>
    </location>
</feature>
<dbReference type="PANTHER" id="PTHR33908:SF11">
    <property type="entry name" value="MEMBRANE PROTEIN"/>
    <property type="match status" value="1"/>
</dbReference>
<proteinExistence type="predicted"/>
<dbReference type="AlphaFoldDB" id="A0A7W7NVM0"/>
<feature type="domain" description="Glycosyltransferase RgtA/B/C/D-like" evidence="9">
    <location>
        <begin position="112"/>
        <end position="222"/>
    </location>
</feature>
<evidence type="ECO:0000259" key="9">
    <source>
        <dbReference type="Pfam" id="PF13231"/>
    </source>
</evidence>